<dbReference type="RefSeq" id="WP_179589489.1">
    <property type="nucleotide sequence ID" value="NZ_JACBYR010000002.1"/>
</dbReference>
<reference evidence="3 4" key="1">
    <citation type="submission" date="2020-07" db="EMBL/GenBank/DDBJ databases">
        <title>Genomic Encyclopedia of Type Strains, Phase IV (KMG-V): Genome sequencing to study the core and pangenomes of soil and plant-associated prokaryotes.</title>
        <authorList>
            <person name="Whitman W."/>
        </authorList>
    </citation>
    <scope>NUCLEOTIDE SEQUENCE [LARGE SCALE GENOMIC DNA]</scope>
    <source>
        <strain evidence="3 4">SAS40</strain>
    </source>
</reference>
<dbReference type="Pfam" id="PF13663">
    <property type="entry name" value="DUF4148"/>
    <property type="match status" value="2"/>
</dbReference>
<gene>
    <name evidence="3" type="ORF">FHW18_004813</name>
</gene>
<keyword evidence="2" id="KW-0732">Signal</keyword>
<dbReference type="Proteomes" id="UP000542125">
    <property type="component" value="Unassembled WGS sequence"/>
</dbReference>
<organism evidence="3 4">
    <name type="scientific">Pigmentiphaga litoralis</name>
    <dbReference type="NCBI Taxonomy" id="516702"/>
    <lineage>
        <taxon>Bacteria</taxon>
        <taxon>Pseudomonadati</taxon>
        <taxon>Pseudomonadota</taxon>
        <taxon>Betaproteobacteria</taxon>
        <taxon>Burkholderiales</taxon>
        <taxon>Alcaligenaceae</taxon>
        <taxon>Pigmentiphaga</taxon>
    </lineage>
</organism>
<evidence type="ECO:0000256" key="1">
    <source>
        <dbReference type="SAM" id="MobiDB-lite"/>
    </source>
</evidence>
<accession>A0A7Y9IYU9</accession>
<feature type="signal peptide" evidence="2">
    <location>
        <begin position="1"/>
        <end position="21"/>
    </location>
</feature>
<evidence type="ECO:0000313" key="4">
    <source>
        <dbReference type="Proteomes" id="UP000542125"/>
    </source>
</evidence>
<name>A0A7Y9IYU9_9BURK</name>
<feature type="region of interest" description="Disordered" evidence="1">
    <location>
        <begin position="111"/>
        <end position="134"/>
    </location>
</feature>
<sequence>MKTTTAALLLALSVTGANAFADSNVVTDANYPGPFSLESNTTHAQVQAELVRARQAGLIVADAQYPGPFARPATASNPAVTREAVRAELAQARAEGIAFDDATYPVPAQTVPQGRHAGNHSRLAASGPGNVVTR</sequence>
<dbReference type="AlphaFoldDB" id="A0A7Y9IYU9"/>
<dbReference type="EMBL" id="JACBYR010000002">
    <property type="protein sequence ID" value="NYE85506.1"/>
    <property type="molecule type" value="Genomic_DNA"/>
</dbReference>
<comment type="caution">
    <text evidence="3">The sequence shown here is derived from an EMBL/GenBank/DDBJ whole genome shotgun (WGS) entry which is preliminary data.</text>
</comment>
<keyword evidence="4" id="KW-1185">Reference proteome</keyword>
<protein>
    <recommendedName>
        <fullName evidence="5">DUF4148 domain-containing protein</fullName>
    </recommendedName>
</protein>
<feature type="chain" id="PRO_5031057256" description="DUF4148 domain-containing protein" evidence="2">
    <location>
        <begin position="22"/>
        <end position="134"/>
    </location>
</feature>
<evidence type="ECO:0000256" key="2">
    <source>
        <dbReference type="SAM" id="SignalP"/>
    </source>
</evidence>
<dbReference type="InterPro" id="IPR025421">
    <property type="entry name" value="DUF4148"/>
</dbReference>
<evidence type="ECO:0000313" key="3">
    <source>
        <dbReference type="EMBL" id="NYE85506.1"/>
    </source>
</evidence>
<evidence type="ECO:0008006" key="5">
    <source>
        <dbReference type="Google" id="ProtNLM"/>
    </source>
</evidence>
<proteinExistence type="predicted"/>